<protein>
    <submittedName>
        <fullName evidence="1">Uncharacterized protein</fullName>
    </submittedName>
</protein>
<comment type="caution">
    <text evidence="1">The sequence shown here is derived from an EMBL/GenBank/DDBJ whole genome shotgun (WGS) entry which is preliminary data.</text>
</comment>
<organism evidence="1 2">
    <name type="scientific">Candidatus Epulonipiscium fishelsonii</name>
    <dbReference type="NCBI Taxonomy" id="77094"/>
    <lineage>
        <taxon>Bacteria</taxon>
        <taxon>Bacillati</taxon>
        <taxon>Bacillota</taxon>
        <taxon>Clostridia</taxon>
        <taxon>Lachnospirales</taxon>
        <taxon>Lachnospiraceae</taxon>
        <taxon>Candidatus Epulonipiscium</taxon>
    </lineage>
</organism>
<accession>A0ACC8XJ47</accession>
<name>A0ACC8XJ47_9FIRM</name>
<dbReference type="Proteomes" id="UP000188637">
    <property type="component" value="Unassembled WGS sequence"/>
</dbReference>
<proteinExistence type="predicted"/>
<evidence type="ECO:0000313" key="2">
    <source>
        <dbReference type="Proteomes" id="UP000188637"/>
    </source>
</evidence>
<reference evidence="1" key="1">
    <citation type="submission" date="2016-08" db="EMBL/GenBank/DDBJ databases">
        <authorList>
            <person name="Ngugi D.K."/>
            <person name="Miyake S."/>
            <person name="Stingl U."/>
        </authorList>
    </citation>
    <scope>NUCLEOTIDE SEQUENCE</scope>
    <source>
        <strain evidence="1">SCG-D08WGA-EpuloA1</strain>
    </source>
</reference>
<evidence type="ECO:0000313" key="1">
    <source>
        <dbReference type="EMBL" id="ONI46374.1"/>
    </source>
</evidence>
<sequence length="220" mass="25081">MRIRGKFKKEGYVKFVGHLDTVRLFQRAIKTSGLPIAYSEGFNPHSKVYFAMPLSVGVSSEGEYIEIKTTKDVDLNIATINLNKVLPEGIKIDNFKNVPDQSPTLMSQVDAADYTITINTNEDIYYKLKSILSQDKIITTKQNKKKKILEIDIKPLIINYDISYVDKPILKVRLYAGSKQNLSPDLLVKCLIGESYDYDVHRTELYSLLEEKLVTLNQIV</sequence>
<keyword evidence="2" id="KW-1185">Reference proteome</keyword>
<gene>
    <name evidence="1" type="ORF">AN640_03535</name>
</gene>
<dbReference type="EMBL" id="LJHD01000023">
    <property type="protein sequence ID" value="ONI46374.1"/>
    <property type="molecule type" value="Genomic_DNA"/>
</dbReference>